<proteinExistence type="inferred from homology"/>
<dbReference type="PANTHER" id="PTHR43569">
    <property type="entry name" value="AMIDOHYDROLASE"/>
    <property type="match status" value="1"/>
</dbReference>
<name>A0ABU0CPL2_9BACI</name>
<comment type="caution">
    <text evidence="3">The sequence shown here is derived from an EMBL/GenBank/DDBJ whole genome shotgun (WGS) entry which is preliminary data.</text>
</comment>
<dbReference type="GO" id="GO:0016787">
    <property type="term" value="F:hydrolase activity"/>
    <property type="evidence" value="ECO:0007669"/>
    <property type="project" value="UniProtKB-KW"/>
</dbReference>
<gene>
    <name evidence="3" type="ORF">J2S00_001108</name>
</gene>
<evidence type="ECO:0000259" key="2">
    <source>
        <dbReference type="Pfam" id="PF04909"/>
    </source>
</evidence>
<evidence type="ECO:0000313" key="3">
    <source>
        <dbReference type="EMBL" id="MDQ0338324.1"/>
    </source>
</evidence>
<dbReference type="Pfam" id="PF04909">
    <property type="entry name" value="Amidohydro_2"/>
    <property type="match status" value="1"/>
</dbReference>
<dbReference type="InterPro" id="IPR052350">
    <property type="entry name" value="Metallo-dep_Lactonases"/>
</dbReference>
<dbReference type="InterPro" id="IPR032466">
    <property type="entry name" value="Metal_Hydrolase"/>
</dbReference>
<accession>A0ABU0CPL2</accession>
<dbReference type="PANTHER" id="PTHR43569:SF2">
    <property type="entry name" value="AMIDOHYDROLASE-RELATED DOMAIN-CONTAINING PROTEIN"/>
    <property type="match status" value="1"/>
</dbReference>
<organism evidence="3 4">
    <name type="scientific">Caldalkalibacillus uzonensis</name>
    <dbReference type="NCBI Taxonomy" id="353224"/>
    <lineage>
        <taxon>Bacteria</taxon>
        <taxon>Bacillati</taxon>
        <taxon>Bacillota</taxon>
        <taxon>Bacilli</taxon>
        <taxon>Bacillales</taxon>
        <taxon>Bacillaceae</taxon>
        <taxon>Caldalkalibacillus</taxon>
    </lineage>
</organism>
<keyword evidence="3" id="KW-0378">Hydrolase</keyword>
<dbReference type="RefSeq" id="WP_307336479.1">
    <property type="nucleotide sequence ID" value="NZ_JAUSUQ010000003.1"/>
</dbReference>
<feature type="domain" description="Amidohydrolase-related" evidence="2">
    <location>
        <begin position="3"/>
        <end position="276"/>
    </location>
</feature>
<dbReference type="InterPro" id="IPR006680">
    <property type="entry name" value="Amidohydro-rel"/>
</dbReference>
<dbReference type="EC" id="3.1.1.-" evidence="3"/>
<evidence type="ECO:0000256" key="1">
    <source>
        <dbReference type="ARBA" id="ARBA00038310"/>
    </source>
</evidence>
<dbReference type="EMBL" id="JAUSUQ010000003">
    <property type="protein sequence ID" value="MDQ0338324.1"/>
    <property type="molecule type" value="Genomic_DNA"/>
</dbReference>
<evidence type="ECO:0000313" key="4">
    <source>
        <dbReference type="Proteomes" id="UP001232445"/>
    </source>
</evidence>
<sequence length="277" mass="32274">MRIDAHQHFWKLERGDYFWLTPELEEIYRDFLPQDLKSHLERCGIEKTIVVQATSTVEETEFLLSLYAETDFIAGVVGWLDLESETFPQDFDRYRQRQGFVGIRPMLQDLADDKWILRPQVVENISRLVENDFPIDLLIYPRHLPVIKALLQRFPRLRAVIDHLAKPNIAKQEMHPWQEHLAEIANYPNVMCKLSGMITEADHQKWAPDDLRPYVSHALEVFGVERVMFGSDWPVCLLAGQYEEVYQALAANLPASLSAKEADKIFGQNAMRFYKLS</sequence>
<dbReference type="SUPFAM" id="SSF51556">
    <property type="entry name" value="Metallo-dependent hydrolases"/>
    <property type="match status" value="1"/>
</dbReference>
<dbReference type="Gene3D" id="3.20.20.140">
    <property type="entry name" value="Metal-dependent hydrolases"/>
    <property type="match status" value="1"/>
</dbReference>
<protein>
    <submittedName>
        <fullName evidence="3">L-fuconolactonase</fullName>
        <ecNumber evidence="3">3.1.1.-</ecNumber>
    </submittedName>
</protein>
<keyword evidence="4" id="KW-1185">Reference proteome</keyword>
<comment type="similarity">
    <text evidence="1">Belongs to the metallo-dependent hydrolases superfamily.</text>
</comment>
<reference evidence="3 4" key="1">
    <citation type="submission" date="2023-07" db="EMBL/GenBank/DDBJ databases">
        <title>Genomic Encyclopedia of Type Strains, Phase IV (KMG-IV): sequencing the most valuable type-strain genomes for metagenomic binning, comparative biology and taxonomic classification.</title>
        <authorList>
            <person name="Goeker M."/>
        </authorList>
    </citation>
    <scope>NUCLEOTIDE SEQUENCE [LARGE SCALE GENOMIC DNA]</scope>
    <source>
        <strain evidence="3 4">DSM 17740</strain>
    </source>
</reference>
<dbReference type="Proteomes" id="UP001232445">
    <property type="component" value="Unassembled WGS sequence"/>
</dbReference>